<comment type="caution">
    <text evidence="2">The sequence shown here is derived from an EMBL/GenBank/DDBJ whole genome shotgun (WGS) entry which is preliminary data.</text>
</comment>
<protein>
    <submittedName>
        <fullName evidence="2">Uncharacterized protein</fullName>
    </submittedName>
</protein>
<dbReference type="VEuPathDB" id="FungiDB:A1Q1_06563"/>
<evidence type="ECO:0000313" key="3">
    <source>
        <dbReference type="Proteomes" id="UP000002748"/>
    </source>
</evidence>
<dbReference type="HOGENOM" id="CLU_2016833_0_0_1"/>
<reference evidence="2 3" key="1">
    <citation type="journal article" date="2012" name="Eukaryot. Cell">
        <title>Draft genome sequence of CBS 2479, the standard type strain of Trichosporon asahii.</title>
        <authorList>
            <person name="Yang R.Y."/>
            <person name="Li H.T."/>
            <person name="Zhu H."/>
            <person name="Zhou G.P."/>
            <person name="Wang M."/>
            <person name="Wang L."/>
        </authorList>
    </citation>
    <scope>NUCLEOTIDE SEQUENCE [LARGE SCALE GENOMIC DNA]</scope>
    <source>
        <strain evidence="3">ATCC 90039 / CBS 2479 / JCM 2466 / KCTC 7840 / NCYC 2677 / UAMH 7654</strain>
    </source>
</reference>
<evidence type="ECO:0000313" key="2">
    <source>
        <dbReference type="EMBL" id="EJT45071.1"/>
    </source>
</evidence>
<evidence type="ECO:0000256" key="1">
    <source>
        <dbReference type="SAM" id="MobiDB-lite"/>
    </source>
</evidence>
<name>J5SD81_TRIAS</name>
<feature type="region of interest" description="Disordered" evidence="1">
    <location>
        <begin position="99"/>
        <end position="123"/>
    </location>
</feature>
<accession>J5SD81</accession>
<dbReference type="Proteomes" id="UP000002748">
    <property type="component" value="Unassembled WGS sequence"/>
</dbReference>
<dbReference type="GeneID" id="25990075"/>
<dbReference type="RefSeq" id="XP_014177152.1">
    <property type="nucleotide sequence ID" value="XM_014321677.1"/>
</dbReference>
<proteinExistence type="predicted"/>
<gene>
    <name evidence="2" type="ORF">A1Q1_06563</name>
</gene>
<sequence>MAISGTLPFLGIMGSSPREVASCRASLSASEGRRVWVGRSVLEADHELISSISFAVPVSGVRLDNGPLSAVQLLDSTRLAAGPAFFVLEFQARRRSQAESFSSTSPIPPASEIATALQTRSSG</sequence>
<dbReference type="EMBL" id="ALBS01000337">
    <property type="protein sequence ID" value="EJT45071.1"/>
    <property type="molecule type" value="Genomic_DNA"/>
</dbReference>
<dbReference type="KEGG" id="tasa:A1Q1_06563"/>
<dbReference type="AlphaFoldDB" id="J5SD81"/>
<organism evidence="2 3">
    <name type="scientific">Trichosporon asahii var. asahii (strain ATCC 90039 / CBS 2479 / JCM 2466 / KCTC 7840 / NBRC 103889/ NCYC 2677 / UAMH 7654)</name>
    <name type="common">Yeast</name>
    <dbReference type="NCBI Taxonomy" id="1186058"/>
    <lineage>
        <taxon>Eukaryota</taxon>
        <taxon>Fungi</taxon>
        <taxon>Dikarya</taxon>
        <taxon>Basidiomycota</taxon>
        <taxon>Agaricomycotina</taxon>
        <taxon>Tremellomycetes</taxon>
        <taxon>Trichosporonales</taxon>
        <taxon>Trichosporonaceae</taxon>
        <taxon>Trichosporon</taxon>
    </lineage>
</organism>